<dbReference type="InterPro" id="IPR003961">
    <property type="entry name" value="FN3_dom"/>
</dbReference>
<feature type="domain" description="Fibronectin type-III" evidence="17">
    <location>
        <begin position="516"/>
        <end position="610"/>
    </location>
</feature>
<evidence type="ECO:0000256" key="6">
    <source>
        <dbReference type="ARBA" id="ARBA00022989"/>
    </source>
</evidence>
<evidence type="ECO:0000259" key="16">
    <source>
        <dbReference type="PROSITE" id="PS50835"/>
    </source>
</evidence>
<keyword evidence="9" id="KW-0325">Glycoprotein</keyword>
<feature type="domain" description="Fibronectin type-III" evidence="17">
    <location>
        <begin position="611"/>
        <end position="707"/>
    </location>
</feature>
<evidence type="ECO:0000256" key="9">
    <source>
        <dbReference type="ARBA" id="ARBA00023180"/>
    </source>
</evidence>
<feature type="domain" description="Ig-like" evidence="16">
    <location>
        <begin position="221"/>
        <end position="316"/>
    </location>
</feature>
<feature type="signal peptide" evidence="15">
    <location>
        <begin position="1"/>
        <end position="22"/>
    </location>
</feature>
<proteinExistence type="inferred from homology"/>
<evidence type="ECO:0000256" key="3">
    <source>
        <dbReference type="ARBA" id="ARBA00022692"/>
    </source>
</evidence>
<dbReference type="FunFam" id="2.60.40.10:FF:000930">
    <property type="entry name" value="immunoglobulin superfamily DCC subclass member 3"/>
    <property type="match status" value="1"/>
</dbReference>
<dbReference type="InterPro" id="IPR036179">
    <property type="entry name" value="Ig-like_dom_sf"/>
</dbReference>
<dbReference type="Pfam" id="PF07679">
    <property type="entry name" value="I-set"/>
    <property type="match status" value="3"/>
</dbReference>
<feature type="transmembrane region" description="Helical" evidence="14">
    <location>
        <begin position="730"/>
        <end position="750"/>
    </location>
</feature>
<dbReference type="Proteomes" id="UP000269221">
    <property type="component" value="Unassembled WGS sequence"/>
</dbReference>
<evidence type="ECO:0000256" key="5">
    <source>
        <dbReference type="ARBA" id="ARBA00022737"/>
    </source>
</evidence>
<keyword evidence="19" id="KW-1185">Reference proteome</keyword>
<dbReference type="FunFam" id="2.60.40.10:FF:000577">
    <property type="entry name" value="immunoglobulin superfamily DCC subclass member 3"/>
    <property type="match status" value="1"/>
</dbReference>
<feature type="domain" description="Ig-like" evidence="16">
    <location>
        <begin position="328"/>
        <end position="411"/>
    </location>
</feature>
<feature type="compositionally biased region" description="Polar residues" evidence="13">
    <location>
        <begin position="768"/>
        <end position="778"/>
    </location>
</feature>
<dbReference type="SMART" id="SM00408">
    <property type="entry name" value="IGc2"/>
    <property type="match status" value="4"/>
</dbReference>
<comment type="caution">
    <text evidence="18">The sequence shown here is derived from an EMBL/GenBank/DDBJ whole genome shotgun (WGS) entry which is preliminary data.</text>
</comment>
<dbReference type="Gene3D" id="2.60.40.10">
    <property type="entry name" value="Immunoglobulins"/>
    <property type="match status" value="6"/>
</dbReference>
<evidence type="ECO:0000256" key="8">
    <source>
        <dbReference type="ARBA" id="ARBA00023157"/>
    </source>
</evidence>
<reference evidence="18 19" key="1">
    <citation type="submission" date="2018-07" db="EMBL/GenBank/DDBJ databases">
        <title>A high quality draft genome assembly of the barn swallow (H. rustica rustica).</title>
        <authorList>
            <person name="Formenti G."/>
            <person name="Chiara M."/>
            <person name="Poveda L."/>
            <person name="Francoijs K.-J."/>
            <person name="Bonisoli-Alquati A."/>
            <person name="Canova L."/>
            <person name="Gianfranceschi L."/>
            <person name="Horner D.S."/>
            <person name="Saino N."/>
        </authorList>
    </citation>
    <scope>NUCLEOTIDE SEQUENCE [LARGE SCALE GENOMIC DNA]</scope>
    <source>
        <strain evidence="18">Chelidonia</strain>
        <tissue evidence="18">Blood</tissue>
    </source>
</reference>
<dbReference type="InterPro" id="IPR036116">
    <property type="entry name" value="FN3_sf"/>
</dbReference>
<dbReference type="Pfam" id="PF13927">
    <property type="entry name" value="Ig_3"/>
    <property type="match status" value="1"/>
</dbReference>
<evidence type="ECO:0000259" key="17">
    <source>
        <dbReference type="PROSITE" id="PS50853"/>
    </source>
</evidence>
<evidence type="ECO:0000313" key="19">
    <source>
        <dbReference type="Proteomes" id="UP000269221"/>
    </source>
</evidence>
<dbReference type="PROSITE" id="PS50853">
    <property type="entry name" value="FN3"/>
    <property type="match status" value="2"/>
</dbReference>
<sequence>MAPPGSALPACLLGLLLLVCRGDFGRSSELAFVVEPSDDIAVPEQPLILYCQVEGIQPITITWRKNGVMIVDSENAFMLANGSLYVSRFQRVRGDGSSDEGEYDCMAQNHYGLLVSRKAKVQAATQHLPQTTVGHSASVQRFALVLGSCGDIALNGQAVQSRPFGPQQSSSVRGIEHRPQQHLPLNGAELQLACISTAPAESSPPSTKDYAKISEGIHAGPAEQVNAMSDFHIHPQNAVVEEGGVARFQCQIHGLPEPVILWHKNSMPVNTDNERYTLLPKGVLQITGLRAEDSGIFHCVATNIANVKFSREARLTVSGSHSTVYKDPMILVGPENLTLTVHQTAVLECIATGNPRPIVSWSRLDGRPIGVEGIQVLGTGNLMISDLTVQHSGIYVCAANKPGTRVRRTAQGSLVVQAPAEFVQHPQSISRPVGTTAIFTCVAQGEPPPQITWLRNGQILETSDHIKLKNNNSTLSIYGINQADEAIYQCLAENSAGSTQASARLTVLWADGLPSPPQGVRAETVSATTIQVSWEKPLQNTKEIIGYVLHIRKAADPVEMEYQEAVSKSTFQQLVTDLEPSTSYSFYIKAYTSRGASKASEVTVVSTLGEVPAMPSLFIKVINSTTVQATWEPSIKLGQHEGFKLYYRKVHLSQYTGPVLLASNVTAYNITHLDASVVYEVKLLAYNQHGDGNSTVRFVSLRETVERTVLNPPCDCMKDEQNNKTSTTGIIIGIHIGVTCIIFCILFLMFGYRGRLLMCKNVQEQLSTPQIPRSQRSATGLVLNGATRRDRNDRDLNGKQLDMNELERLFPASPSQEQQEKGITSAHSLSASHDETQISTLPLDEFSIIEEQPEPLPKNPHGSNSAALAPDHGPANEG</sequence>
<feature type="compositionally biased region" description="Basic and acidic residues" evidence="13">
    <location>
        <begin position="787"/>
        <end position="797"/>
    </location>
</feature>
<protein>
    <recommendedName>
        <fullName evidence="11">Immunoglobulin superfamily DCC subclass member 3</fullName>
    </recommendedName>
    <alternativeName>
        <fullName evidence="12">Putative neuronal cell adhesion molecule</fullName>
    </alternativeName>
</protein>
<organism evidence="18 19">
    <name type="scientific">Hirundo rustica rustica</name>
    <dbReference type="NCBI Taxonomy" id="333673"/>
    <lineage>
        <taxon>Eukaryota</taxon>
        <taxon>Metazoa</taxon>
        <taxon>Chordata</taxon>
        <taxon>Craniata</taxon>
        <taxon>Vertebrata</taxon>
        <taxon>Euteleostomi</taxon>
        <taxon>Archelosauria</taxon>
        <taxon>Archosauria</taxon>
        <taxon>Dinosauria</taxon>
        <taxon>Saurischia</taxon>
        <taxon>Theropoda</taxon>
        <taxon>Coelurosauria</taxon>
        <taxon>Aves</taxon>
        <taxon>Neognathae</taxon>
        <taxon>Neoaves</taxon>
        <taxon>Telluraves</taxon>
        <taxon>Australaves</taxon>
        <taxon>Passeriformes</taxon>
        <taxon>Sylvioidea</taxon>
        <taxon>Hirundinidae</taxon>
        <taxon>Hirundo</taxon>
    </lineage>
</organism>
<dbReference type="GO" id="GO:0016020">
    <property type="term" value="C:membrane"/>
    <property type="evidence" value="ECO:0007669"/>
    <property type="project" value="UniProtKB-SubCell"/>
</dbReference>
<dbReference type="STRING" id="333673.A0A3M0J0K2"/>
<dbReference type="SUPFAM" id="SSF48726">
    <property type="entry name" value="Immunoglobulin"/>
    <property type="match status" value="4"/>
</dbReference>
<evidence type="ECO:0000256" key="13">
    <source>
        <dbReference type="SAM" id="MobiDB-lite"/>
    </source>
</evidence>
<keyword evidence="4 15" id="KW-0732">Signal</keyword>
<dbReference type="InterPro" id="IPR013783">
    <property type="entry name" value="Ig-like_fold"/>
</dbReference>
<keyword evidence="6 14" id="KW-1133">Transmembrane helix</keyword>
<dbReference type="SMART" id="SM00409">
    <property type="entry name" value="IG"/>
    <property type="match status" value="4"/>
</dbReference>
<dbReference type="FunFam" id="2.60.40.10:FF:001881">
    <property type="entry name" value="immunoglobulin superfamily DCC subclass member 3"/>
    <property type="match status" value="1"/>
</dbReference>
<dbReference type="OrthoDB" id="438268at2759"/>
<evidence type="ECO:0000256" key="12">
    <source>
        <dbReference type="ARBA" id="ARBA00076721"/>
    </source>
</evidence>
<dbReference type="InterPro" id="IPR007110">
    <property type="entry name" value="Ig-like_dom"/>
</dbReference>
<evidence type="ECO:0000256" key="11">
    <source>
        <dbReference type="ARBA" id="ARBA00067436"/>
    </source>
</evidence>
<dbReference type="AlphaFoldDB" id="A0A3M0J0K2"/>
<evidence type="ECO:0000256" key="7">
    <source>
        <dbReference type="ARBA" id="ARBA00023136"/>
    </source>
</evidence>
<name>A0A3M0J0K2_HIRRU</name>
<comment type="similarity">
    <text evidence="2">Belongs to the immunoglobulin superfamily. DCC family.</text>
</comment>
<feature type="compositionally biased region" description="Polar residues" evidence="13">
    <location>
        <begin position="813"/>
        <end position="831"/>
    </location>
</feature>
<evidence type="ECO:0000313" key="18">
    <source>
        <dbReference type="EMBL" id="RMB94242.1"/>
    </source>
</evidence>
<evidence type="ECO:0000256" key="14">
    <source>
        <dbReference type="SAM" id="Phobius"/>
    </source>
</evidence>
<dbReference type="InterPro" id="IPR003599">
    <property type="entry name" value="Ig_sub"/>
</dbReference>
<keyword evidence="10" id="KW-0393">Immunoglobulin domain</keyword>
<dbReference type="CDD" id="cd00063">
    <property type="entry name" value="FN3"/>
    <property type="match status" value="2"/>
</dbReference>
<keyword evidence="7 14" id="KW-0472">Membrane</keyword>
<comment type="subcellular location">
    <subcellularLocation>
        <location evidence="1">Membrane</location>
        <topology evidence="1">Single-pass membrane protein</topology>
    </subcellularLocation>
</comment>
<gene>
    <name evidence="18" type="ORF">DUI87_29048</name>
</gene>
<dbReference type="PROSITE" id="PS50835">
    <property type="entry name" value="IG_LIKE"/>
    <property type="match status" value="4"/>
</dbReference>
<dbReference type="SMART" id="SM00060">
    <property type="entry name" value="FN3"/>
    <property type="match status" value="2"/>
</dbReference>
<dbReference type="PANTHER" id="PTHR44170:SF20">
    <property type="entry name" value="IMMUNOGLOBULIN SUPERFAMILY DCC SUBCLASS MEMBER 3"/>
    <property type="match status" value="1"/>
</dbReference>
<keyword evidence="8" id="KW-1015">Disulfide bond</keyword>
<keyword evidence="3 14" id="KW-0812">Transmembrane</keyword>
<dbReference type="EMBL" id="QRBI01000197">
    <property type="protein sequence ID" value="RMB94242.1"/>
    <property type="molecule type" value="Genomic_DNA"/>
</dbReference>
<feature type="region of interest" description="Disordered" evidence="13">
    <location>
        <begin position="768"/>
        <end position="878"/>
    </location>
</feature>
<accession>A0A3M0J0K2</accession>
<dbReference type="SUPFAM" id="SSF49265">
    <property type="entry name" value="Fibronectin type III"/>
    <property type="match status" value="1"/>
</dbReference>
<evidence type="ECO:0000256" key="10">
    <source>
        <dbReference type="ARBA" id="ARBA00023319"/>
    </source>
</evidence>
<dbReference type="InterPro" id="IPR003598">
    <property type="entry name" value="Ig_sub2"/>
</dbReference>
<evidence type="ECO:0000256" key="15">
    <source>
        <dbReference type="SAM" id="SignalP"/>
    </source>
</evidence>
<evidence type="ECO:0000256" key="1">
    <source>
        <dbReference type="ARBA" id="ARBA00004167"/>
    </source>
</evidence>
<dbReference type="InterPro" id="IPR013098">
    <property type="entry name" value="Ig_I-set"/>
</dbReference>
<feature type="chain" id="PRO_5018072502" description="Immunoglobulin superfamily DCC subclass member 3" evidence="15">
    <location>
        <begin position="23"/>
        <end position="878"/>
    </location>
</feature>
<dbReference type="GO" id="GO:0098609">
    <property type="term" value="P:cell-cell adhesion"/>
    <property type="evidence" value="ECO:0007669"/>
    <property type="project" value="TreeGrafter"/>
</dbReference>
<dbReference type="PANTHER" id="PTHR44170">
    <property type="entry name" value="PROTEIN SIDEKICK"/>
    <property type="match status" value="1"/>
</dbReference>
<keyword evidence="5" id="KW-0677">Repeat</keyword>
<feature type="domain" description="Ig-like" evidence="16">
    <location>
        <begin position="45"/>
        <end position="122"/>
    </location>
</feature>
<dbReference type="FunFam" id="2.60.40.10:FF:001494">
    <property type="entry name" value="Immunoglobulin superfamily DCC subclass member 3"/>
    <property type="match status" value="1"/>
</dbReference>
<dbReference type="Pfam" id="PF00041">
    <property type="entry name" value="fn3"/>
    <property type="match status" value="2"/>
</dbReference>
<evidence type="ECO:0000256" key="2">
    <source>
        <dbReference type="ARBA" id="ARBA00009588"/>
    </source>
</evidence>
<dbReference type="FunFam" id="2.60.40.10:FF:000189">
    <property type="entry name" value="Neogenin isoform 3"/>
    <property type="match status" value="1"/>
</dbReference>
<dbReference type="FunFam" id="2.60.40.10:FF:000299">
    <property type="entry name" value="protogenin isoform X2"/>
    <property type="match status" value="1"/>
</dbReference>
<evidence type="ECO:0000256" key="4">
    <source>
        <dbReference type="ARBA" id="ARBA00022729"/>
    </source>
</evidence>
<feature type="domain" description="Ig-like" evidence="16">
    <location>
        <begin position="419"/>
        <end position="506"/>
    </location>
</feature>